<evidence type="ECO:0000256" key="1">
    <source>
        <dbReference type="SAM" id="MobiDB-lite"/>
    </source>
</evidence>
<feature type="region of interest" description="Disordered" evidence="1">
    <location>
        <begin position="1"/>
        <end position="23"/>
    </location>
</feature>
<dbReference type="EMBL" id="CAAALY010009278">
    <property type="protein sequence ID" value="VEL10530.1"/>
    <property type="molecule type" value="Genomic_DNA"/>
</dbReference>
<name>A0A3S5CIB3_9PLAT</name>
<accession>A0A3S5CIB3</accession>
<evidence type="ECO:0000313" key="2">
    <source>
        <dbReference type="EMBL" id="VEL10530.1"/>
    </source>
</evidence>
<evidence type="ECO:0000313" key="3">
    <source>
        <dbReference type="Proteomes" id="UP000784294"/>
    </source>
</evidence>
<sequence>MLPPSRGQALYKPGKKQRGAHTNQLGQAKLARGTLDCMHTRACLFQSRLSAQGAMATHRLRLYTCMHLSASFLCLHPDRRVCCPRPGLRRQHTFVHHAAGD</sequence>
<keyword evidence="3" id="KW-1185">Reference proteome</keyword>
<dbReference type="AlphaFoldDB" id="A0A3S5CIB3"/>
<organism evidence="2 3">
    <name type="scientific">Protopolystoma xenopodis</name>
    <dbReference type="NCBI Taxonomy" id="117903"/>
    <lineage>
        <taxon>Eukaryota</taxon>
        <taxon>Metazoa</taxon>
        <taxon>Spiralia</taxon>
        <taxon>Lophotrochozoa</taxon>
        <taxon>Platyhelminthes</taxon>
        <taxon>Monogenea</taxon>
        <taxon>Polyopisthocotylea</taxon>
        <taxon>Polystomatidea</taxon>
        <taxon>Polystomatidae</taxon>
        <taxon>Protopolystoma</taxon>
    </lineage>
</organism>
<reference evidence="2" key="1">
    <citation type="submission" date="2018-11" db="EMBL/GenBank/DDBJ databases">
        <authorList>
            <consortium name="Pathogen Informatics"/>
        </authorList>
    </citation>
    <scope>NUCLEOTIDE SEQUENCE</scope>
</reference>
<dbReference type="Proteomes" id="UP000784294">
    <property type="component" value="Unassembled WGS sequence"/>
</dbReference>
<protein>
    <submittedName>
        <fullName evidence="2">Uncharacterized protein</fullName>
    </submittedName>
</protein>
<gene>
    <name evidence="2" type="ORF">PXEA_LOCUS3970</name>
</gene>
<proteinExistence type="predicted"/>
<comment type="caution">
    <text evidence="2">The sequence shown here is derived from an EMBL/GenBank/DDBJ whole genome shotgun (WGS) entry which is preliminary data.</text>
</comment>